<evidence type="ECO:0000256" key="4">
    <source>
        <dbReference type="SAM" id="MobiDB-lite"/>
    </source>
</evidence>
<feature type="region of interest" description="Disordered" evidence="4">
    <location>
        <begin position="421"/>
        <end position="444"/>
    </location>
</feature>
<dbReference type="Pfam" id="PF13499">
    <property type="entry name" value="EF-hand_7"/>
    <property type="match status" value="1"/>
</dbReference>
<dbReference type="PROSITE" id="PS51419">
    <property type="entry name" value="RAB"/>
    <property type="match status" value="1"/>
</dbReference>
<dbReference type="PANTHER" id="PTHR24072">
    <property type="entry name" value="RHO FAMILY GTPASE"/>
    <property type="match status" value="1"/>
</dbReference>
<dbReference type="GO" id="GO:0005509">
    <property type="term" value="F:calcium ion binding"/>
    <property type="evidence" value="ECO:0007669"/>
    <property type="project" value="InterPro"/>
</dbReference>
<dbReference type="InterPro" id="IPR027417">
    <property type="entry name" value="P-loop_NTPase"/>
</dbReference>
<dbReference type="CDD" id="cd00157">
    <property type="entry name" value="Rho"/>
    <property type="match status" value="1"/>
</dbReference>
<evidence type="ECO:0000256" key="2">
    <source>
        <dbReference type="ARBA" id="ARBA00022837"/>
    </source>
</evidence>
<keyword evidence="1" id="KW-0547">Nucleotide-binding</keyword>
<dbReference type="SMART" id="SM00054">
    <property type="entry name" value="EFh"/>
    <property type="match status" value="2"/>
</dbReference>
<dbReference type="PRINTS" id="PR00449">
    <property type="entry name" value="RASTRNSFRMNG"/>
</dbReference>
<dbReference type="SMART" id="SM00173">
    <property type="entry name" value="RAS"/>
    <property type="match status" value="1"/>
</dbReference>
<evidence type="ECO:0000259" key="5">
    <source>
        <dbReference type="PROSITE" id="PS50222"/>
    </source>
</evidence>
<dbReference type="CDD" id="cd00051">
    <property type="entry name" value="EFh"/>
    <property type="match status" value="1"/>
</dbReference>
<dbReference type="Pfam" id="PF00071">
    <property type="entry name" value="Ras"/>
    <property type="match status" value="1"/>
</dbReference>
<keyword evidence="3" id="KW-0342">GTP-binding</keyword>
<evidence type="ECO:0000256" key="1">
    <source>
        <dbReference type="ARBA" id="ARBA00022741"/>
    </source>
</evidence>
<dbReference type="InterPro" id="IPR011992">
    <property type="entry name" value="EF-hand-dom_pair"/>
</dbReference>
<dbReference type="Gene3D" id="3.40.50.300">
    <property type="entry name" value="P-loop containing nucleotide triphosphate hydrolases"/>
    <property type="match status" value="1"/>
</dbReference>
<evidence type="ECO:0000313" key="7">
    <source>
        <dbReference type="Proteomes" id="UP000039865"/>
    </source>
</evidence>
<reference evidence="6 7" key="1">
    <citation type="submission" date="2014-06" db="EMBL/GenBank/DDBJ databases">
        <authorList>
            <person name="Swart Estienne"/>
        </authorList>
    </citation>
    <scope>NUCLEOTIDE SEQUENCE [LARGE SCALE GENOMIC DNA]</scope>
    <source>
        <strain evidence="6 7">130c</strain>
    </source>
</reference>
<feature type="compositionally biased region" description="Polar residues" evidence="4">
    <location>
        <begin position="421"/>
        <end position="432"/>
    </location>
</feature>
<dbReference type="InterPro" id="IPR002048">
    <property type="entry name" value="EF_hand_dom"/>
</dbReference>
<evidence type="ECO:0000256" key="3">
    <source>
        <dbReference type="ARBA" id="ARBA00023134"/>
    </source>
</evidence>
<evidence type="ECO:0000313" key="6">
    <source>
        <dbReference type="EMBL" id="CDW77593.1"/>
    </source>
</evidence>
<dbReference type="SUPFAM" id="SSF52540">
    <property type="entry name" value="P-loop containing nucleoside triphosphate hydrolases"/>
    <property type="match status" value="1"/>
</dbReference>
<dbReference type="Proteomes" id="UP000039865">
    <property type="component" value="Unassembled WGS sequence"/>
</dbReference>
<dbReference type="InterPro" id="IPR001806">
    <property type="entry name" value="Small_GTPase"/>
</dbReference>
<dbReference type="SMART" id="SM00174">
    <property type="entry name" value="RHO"/>
    <property type="match status" value="1"/>
</dbReference>
<accession>A0A078A9W7</accession>
<dbReference type="NCBIfam" id="TIGR00231">
    <property type="entry name" value="small_GTP"/>
    <property type="match status" value="1"/>
</dbReference>
<proteinExistence type="predicted"/>
<sequence>MRQKQRQITLATSNGFMARPIIKIHKFIEQRLSRLIAMSTALDLDNFQMLTSSGGLATLGRENKKSQLSTYDEINTLDFMLTKQDRSQLLGESDNLGYNISRNNIQIKKYGSQTPIKFQKPISIFQTNQLTPSQNNLPSINRDRDQNISSQQDQIINKNQNQMPPRFIMEIKRQFKEFQLDVKTLFALKWEFSRRDIYTFSFSNDKELKFFIENLNIHLPEAFISLIFECVVHPKTGKINFVLFKQFIDICQDTVFRDNENKVHEIKKILFGDQIKIKDESDFSTIIDKETDILQQCGKEIETKLNERYVTIRNAFRAFDVNKNGLISESEFIEGLVQLNANLNENQIRQVFAELDKEKRGQISFENFCGLVQKRPLKLDYLKKLEGGILDLDDTKSIIQQMSMSGSTRSRSEMRNGLNSRQAGIAVKNQSRQTDKPLENLSRNQAPQLQLSEKVFGKKTQRSEDIGKVINFDYLNQALKQRLRDQFKSFNENSTSQQQPWLLEMVVLVRPLLSNGMNSITKFLLASYIHDQFPEEHVPTVLDCYRTEVHIDNKPLTLQIWDSAGQDDYSRLRPLGYADADVFLLCYSVADRDSYKNVDQKWIPELRNSAPSVPIILVGTKLDMRNESNTSTIVSTSEGVATQNKHSFFAHVECSAKNLNNYKTSFDKAIIAVMKHRDKSSQKIKKKKRLCEIF</sequence>
<dbReference type="GO" id="GO:0003924">
    <property type="term" value="F:GTPase activity"/>
    <property type="evidence" value="ECO:0007669"/>
    <property type="project" value="InterPro"/>
</dbReference>
<dbReference type="OrthoDB" id="8830751at2759"/>
<dbReference type="EMBL" id="CCKQ01006293">
    <property type="protein sequence ID" value="CDW77593.1"/>
    <property type="molecule type" value="Genomic_DNA"/>
</dbReference>
<dbReference type="InterPro" id="IPR003578">
    <property type="entry name" value="Small_GTPase_Rho"/>
</dbReference>
<dbReference type="GO" id="GO:0007264">
    <property type="term" value="P:small GTPase-mediated signal transduction"/>
    <property type="evidence" value="ECO:0007669"/>
    <property type="project" value="InterPro"/>
</dbReference>
<feature type="domain" description="EF-hand" evidence="5">
    <location>
        <begin position="307"/>
        <end position="342"/>
    </location>
</feature>
<dbReference type="AlphaFoldDB" id="A0A078A9W7"/>
<protein>
    <submittedName>
        <fullName evidence="6">Ras-related c3 botulinum toxin substrate 2</fullName>
    </submittedName>
</protein>
<dbReference type="GO" id="GO:0005525">
    <property type="term" value="F:GTP binding"/>
    <property type="evidence" value="ECO:0007669"/>
    <property type="project" value="UniProtKB-KW"/>
</dbReference>
<dbReference type="PROSITE" id="PS00018">
    <property type="entry name" value="EF_HAND_1"/>
    <property type="match status" value="1"/>
</dbReference>
<dbReference type="InParanoid" id="A0A078A9W7"/>
<keyword evidence="7" id="KW-1185">Reference proteome</keyword>
<gene>
    <name evidence="6" type="primary">Contig9032.g9662</name>
    <name evidence="6" type="ORF">STYLEM_6556</name>
</gene>
<dbReference type="PROSITE" id="PS51420">
    <property type="entry name" value="RHO"/>
    <property type="match status" value="1"/>
</dbReference>
<dbReference type="PROSITE" id="PS50222">
    <property type="entry name" value="EF_HAND_2"/>
    <property type="match status" value="2"/>
</dbReference>
<dbReference type="PROSITE" id="PS51421">
    <property type="entry name" value="RAS"/>
    <property type="match status" value="1"/>
</dbReference>
<dbReference type="Gene3D" id="1.10.238.10">
    <property type="entry name" value="EF-hand"/>
    <property type="match status" value="1"/>
</dbReference>
<organism evidence="6 7">
    <name type="scientific">Stylonychia lemnae</name>
    <name type="common">Ciliate</name>
    <dbReference type="NCBI Taxonomy" id="5949"/>
    <lineage>
        <taxon>Eukaryota</taxon>
        <taxon>Sar</taxon>
        <taxon>Alveolata</taxon>
        <taxon>Ciliophora</taxon>
        <taxon>Intramacronucleata</taxon>
        <taxon>Spirotrichea</taxon>
        <taxon>Stichotrichia</taxon>
        <taxon>Sporadotrichida</taxon>
        <taxon>Oxytrichidae</taxon>
        <taxon>Stylonychinae</taxon>
        <taxon>Stylonychia</taxon>
    </lineage>
</organism>
<dbReference type="InterPro" id="IPR018247">
    <property type="entry name" value="EF_Hand_1_Ca_BS"/>
</dbReference>
<keyword evidence="2" id="KW-0106">Calcium</keyword>
<name>A0A078A9W7_STYLE</name>
<dbReference type="SUPFAM" id="SSF47473">
    <property type="entry name" value="EF-hand"/>
    <property type="match status" value="1"/>
</dbReference>
<feature type="domain" description="EF-hand" evidence="5">
    <location>
        <begin position="343"/>
        <end position="378"/>
    </location>
</feature>
<dbReference type="InterPro" id="IPR005225">
    <property type="entry name" value="Small_GTP-bd"/>
</dbReference>
<dbReference type="SMART" id="SM00175">
    <property type="entry name" value="RAB"/>
    <property type="match status" value="1"/>
</dbReference>